<evidence type="ECO:0000313" key="1">
    <source>
        <dbReference type="EMBL" id="ADO98226.1"/>
    </source>
</evidence>
<dbReference type="GeneID" id="10328729"/>
<reference evidence="1 2" key="1">
    <citation type="journal article" date="2010" name="Environ. Microbiol.">
        <title>Genomic analysis of oceanic cyanobacterial myoviruses compared with T4-like myoviruses from diverse hosts and environments.</title>
        <authorList>
            <person name="Sullivan M.B."/>
            <person name="Huang K.H."/>
            <person name="Ignacio-Espinoza J.C."/>
            <person name="Berlin A.M."/>
            <person name="Kelly L."/>
            <person name="Weigele P.R."/>
            <person name="DeFrancesco A.S."/>
            <person name="Kern S.E."/>
            <person name="Thompson L.R."/>
            <person name="Young S."/>
            <person name="Yandava C."/>
            <person name="Fu R."/>
            <person name="Krastins B."/>
            <person name="Chase M."/>
            <person name="Sarracino D."/>
            <person name="Osburne M.S."/>
            <person name="Henn M.R."/>
            <person name="Chisholm S.W."/>
        </authorList>
    </citation>
    <scope>NUCLEOTIDE SEQUENCE [LARGE SCALE GENOMIC DNA]</scope>
    <source>
        <strain evidence="1">8109-3</strain>
    </source>
</reference>
<keyword evidence="2" id="KW-1185">Reference proteome</keyword>
<evidence type="ECO:0000313" key="2">
    <source>
        <dbReference type="Proteomes" id="UP000006527"/>
    </source>
</evidence>
<name>E3SL78_9CAUD</name>
<dbReference type="RefSeq" id="YP_004324213.1">
    <property type="nucleotide sequence ID" value="NC_015287.1"/>
</dbReference>
<protein>
    <submittedName>
        <fullName evidence="1">Uncharacterized protein</fullName>
    </submittedName>
</protein>
<sequence>MILIDGCHSLKLECALRDLGFIDMEWRTVAHAGIFFVQPVGMPNDPEGDLLGFTITYESRVIKLQNTAKKALDTALRWSG</sequence>
<organism evidence="1 2">
    <name type="scientific">Synechococcus phage S-SSM7</name>
    <dbReference type="NCBI Taxonomy" id="445686"/>
    <lineage>
        <taxon>Viruses</taxon>
        <taxon>Duplodnaviria</taxon>
        <taxon>Heunggongvirae</taxon>
        <taxon>Uroviricota</taxon>
        <taxon>Caudoviricetes</taxon>
        <taxon>Pantevenvirales</taxon>
        <taxon>Kyanoviridae</taxon>
        <taxon>Lipsvirus</taxon>
        <taxon>Lipsvirus ssm7</taxon>
    </lineage>
</organism>
<gene>
    <name evidence="1" type="ORF">SSSM7_160</name>
</gene>
<accession>E3SL78</accession>
<proteinExistence type="predicted"/>
<dbReference type="KEGG" id="vg:10328729"/>
<dbReference type="EMBL" id="GU071098">
    <property type="protein sequence ID" value="ADO98226.1"/>
    <property type="molecule type" value="Genomic_DNA"/>
</dbReference>
<dbReference type="Proteomes" id="UP000006527">
    <property type="component" value="Segment"/>
</dbReference>